<proteinExistence type="predicted"/>
<dbReference type="Gene3D" id="2.180.10.10">
    <property type="entry name" value="RHS repeat-associated core"/>
    <property type="match status" value="1"/>
</dbReference>
<feature type="compositionally biased region" description="Basic and acidic residues" evidence="1">
    <location>
        <begin position="294"/>
        <end position="304"/>
    </location>
</feature>
<dbReference type="PANTHER" id="PTHR32305">
    <property type="match status" value="1"/>
</dbReference>
<dbReference type="NCBIfam" id="TIGR03696">
    <property type="entry name" value="Rhs_assc_core"/>
    <property type="match status" value="1"/>
</dbReference>
<organism evidence="3 4">
    <name type="scientific">Amycolatopsis sulphurea</name>
    <dbReference type="NCBI Taxonomy" id="76022"/>
    <lineage>
        <taxon>Bacteria</taxon>
        <taxon>Bacillati</taxon>
        <taxon>Actinomycetota</taxon>
        <taxon>Actinomycetes</taxon>
        <taxon>Pseudonocardiales</taxon>
        <taxon>Pseudonocardiaceae</taxon>
        <taxon>Amycolatopsis</taxon>
    </lineage>
</organism>
<dbReference type="Pfam" id="PF05593">
    <property type="entry name" value="RHS_repeat"/>
    <property type="match status" value="1"/>
</dbReference>
<comment type="caution">
    <text evidence="3">The sequence shown here is derived from an EMBL/GenBank/DDBJ whole genome shotgun (WGS) entry which is preliminary data.</text>
</comment>
<dbReference type="PANTHER" id="PTHR32305:SF15">
    <property type="entry name" value="PROTEIN RHSA-RELATED"/>
    <property type="match status" value="1"/>
</dbReference>
<feature type="domain" description="PA14" evidence="2">
    <location>
        <begin position="3"/>
        <end position="146"/>
    </location>
</feature>
<dbReference type="InterPro" id="IPR006530">
    <property type="entry name" value="YD"/>
</dbReference>
<dbReference type="Proteomes" id="UP000243542">
    <property type="component" value="Unassembled WGS sequence"/>
</dbReference>
<sequence length="965" mass="102230">MTKSVSCWATRGPAQPVATCQVQRTGIGPADGSIKSPWEYGNDVVPGMSADSFSLRLTGDIVFPAVGDYKLRANVDDGIRMWIDDQLVMDYWQISNPAWREATVHSDAPGQAKKIRIDYYDNGGYAKLDLNWIAPGKAEELVPGTALRPRYGLTTSKTASESDGVPDKVGTTRFGESGLDPVYGLATSGQGNPAGLKINGSVGYETPGTGYLRKTSKTMATGAKTVYAYYGDTETRANPCVAGSAPVSQGGLAKLVTSAAPASGPARVDEQVYDATGRVVAESTGGDWTCTTYDNRDRPVEERAPSSATSAAGTVKHDYGVGGDPLTSSVSDEQGTITTTVDVLGRVVAYTDVNGVRTTTSYDQVGRVTSSTITPPNSADAPHTLIYAYDDAGRVQTQKLDGVVLASVAYDNAGELASATYANGTSLSALGKDNAARLLSLDWKTSDNKHIVSQVGRTAAGTIIDESLGGTDARANAPNYVYDGAGRLTEAYVTGHHYTYDYTSTASATCPVGTQANAGLNTNRVRLLDQTASGTAETRYCYDDADRLLATEGATSLTGFTYDTDGNTTSWKAADGSTTTLTWDGSGRNTGVRTTGLTPALNADIAYTRDATNRIIRRDPRDCDNNTVTRYGFTGDGDSPDLTLNADNRLTSLSLSLPGGVLYTSKLGNDGRFTSAYDHPSVRGDLVLTTDIAGHQVGDLRSYDPYGQPLAPSGAVDTQNVPDNSPGSMDYGWLGQYQRPYEHAGALSLVQMGARPYSPLLGRFLSVDPVEGGSANDYDYVAGDPINATDLDGTMWGWLSAAVNVVTSIAAAVSNIPGPIGAVASGVAAVGNAVQGNWRAAASFAANALSGGAARWVGRAVSAVKFVSRAVSRVNSAAKAKVALRIAHTMNKGKSRVVVETRKGWYHNDLYGKTHHEKKVKRDIPTPHMYLQGRNHRNPTGWGSKGPVRSMGWRDIARVYRHLRR</sequence>
<reference evidence="3 4" key="1">
    <citation type="submission" date="2017-10" db="EMBL/GenBank/DDBJ databases">
        <title>Sequencing the genomes of 1000 actinobacteria strains.</title>
        <authorList>
            <person name="Klenk H.-P."/>
        </authorList>
    </citation>
    <scope>NUCLEOTIDE SEQUENCE [LARGE SCALE GENOMIC DNA]</scope>
    <source>
        <strain evidence="3 4">DSM 46092</strain>
    </source>
</reference>
<protein>
    <submittedName>
        <fullName evidence="3">RHS repeat-associated protein</fullName>
    </submittedName>
</protein>
<dbReference type="EMBL" id="PDJK01000002">
    <property type="protein sequence ID" value="PFG47029.1"/>
    <property type="molecule type" value="Genomic_DNA"/>
</dbReference>
<evidence type="ECO:0000259" key="2">
    <source>
        <dbReference type="PROSITE" id="PS51820"/>
    </source>
</evidence>
<dbReference type="SMART" id="SM00758">
    <property type="entry name" value="PA14"/>
    <property type="match status" value="1"/>
</dbReference>
<name>A0A2A9F9D7_9PSEU</name>
<evidence type="ECO:0000313" key="3">
    <source>
        <dbReference type="EMBL" id="PFG47029.1"/>
    </source>
</evidence>
<gene>
    <name evidence="3" type="ORF">ATK36_2040</name>
</gene>
<dbReference type="InterPro" id="IPR037524">
    <property type="entry name" value="PA14/GLEYA"/>
</dbReference>
<dbReference type="Gene3D" id="3.90.182.10">
    <property type="entry name" value="Toxin - Anthrax Protective Antigen,domain 1"/>
    <property type="match status" value="1"/>
</dbReference>
<feature type="region of interest" description="Disordered" evidence="1">
    <location>
        <begin position="294"/>
        <end position="320"/>
    </location>
</feature>
<dbReference type="NCBIfam" id="TIGR01643">
    <property type="entry name" value="YD_repeat_2x"/>
    <property type="match status" value="2"/>
</dbReference>
<dbReference type="InterPro" id="IPR050708">
    <property type="entry name" value="T6SS_VgrG/RHS"/>
</dbReference>
<accession>A0A2A9F9D7</accession>
<dbReference type="PROSITE" id="PS51820">
    <property type="entry name" value="PA14"/>
    <property type="match status" value="1"/>
</dbReference>
<evidence type="ECO:0000256" key="1">
    <source>
        <dbReference type="SAM" id="MobiDB-lite"/>
    </source>
</evidence>
<dbReference type="InterPro" id="IPR022385">
    <property type="entry name" value="Rhs_assc_core"/>
</dbReference>
<dbReference type="InterPro" id="IPR011658">
    <property type="entry name" value="PA14_dom"/>
</dbReference>
<keyword evidence="4" id="KW-1185">Reference proteome</keyword>
<evidence type="ECO:0000313" key="4">
    <source>
        <dbReference type="Proteomes" id="UP000243542"/>
    </source>
</evidence>
<dbReference type="Pfam" id="PF07691">
    <property type="entry name" value="PA14"/>
    <property type="match status" value="1"/>
</dbReference>
<dbReference type="SUPFAM" id="SSF56988">
    <property type="entry name" value="Anthrax protective antigen"/>
    <property type="match status" value="1"/>
</dbReference>
<dbReference type="AlphaFoldDB" id="A0A2A9F9D7"/>
<dbReference type="InterPro" id="IPR031325">
    <property type="entry name" value="RHS_repeat"/>
</dbReference>